<dbReference type="SMART" id="SM00432">
    <property type="entry name" value="MADS"/>
    <property type="match status" value="1"/>
</dbReference>
<reference evidence="7 8" key="1">
    <citation type="submission" date="2022-03" db="EMBL/GenBank/DDBJ databases">
        <authorList>
            <person name="Nunn A."/>
            <person name="Chopra R."/>
            <person name="Nunn A."/>
            <person name="Contreras Garrido A."/>
        </authorList>
    </citation>
    <scope>NUCLEOTIDE SEQUENCE [LARGE SCALE GENOMIC DNA]</scope>
</reference>
<keyword evidence="2" id="KW-0805">Transcription regulation</keyword>
<evidence type="ECO:0000256" key="1">
    <source>
        <dbReference type="ARBA" id="ARBA00004123"/>
    </source>
</evidence>
<dbReference type="CDD" id="cd00266">
    <property type="entry name" value="MADS_SRF_like"/>
    <property type="match status" value="1"/>
</dbReference>
<dbReference type="GO" id="GO:0000981">
    <property type="term" value="F:DNA-binding transcription factor activity, RNA polymerase II-specific"/>
    <property type="evidence" value="ECO:0007669"/>
    <property type="project" value="InterPro"/>
</dbReference>
<dbReference type="Proteomes" id="UP000836841">
    <property type="component" value="Chromosome 2"/>
</dbReference>
<comment type="subcellular location">
    <subcellularLocation>
        <location evidence="1">Nucleus</location>
    </subcellularLocation>
</comment>
<evidence type="ECO:0000259" key="6">
    <source>
        <dbReference type="PROSITE" id="PS50066"/>
    </source>
</evidence>
<feature type="domain" description="MADS-box" evidence="6">
    <location>
        <begin position="1"/>
        <end position="49"/>
    </location>
</feature>
<dbReference type="PANTHER" id="PTHR11945">
    <property type="entry name" value="MADS BOX PROTEIN"/>
    <property type="match status" value="1"/>
</dbReference>
<keyword evidence="5" id="KW-0539">Nucleus</keyword>
<dbReference type="Pfam" id="PF00319">
    <property type="entry name" value="SRF-TF"/>
    <property type="match status" value="1"/>
</dbReference>
<evidence type="ECO:0000313" key="8">
    <source>
        <dbReference type="Proteomes" id="UP000836841"/>
    </source>
</evidence>
<protein>
    <recommendedName>
        <fullName evidence="6">MADS-box domain-containing protein</fullName>
    </recommendedName>
</protein>
<evidence type="ECO:0000256" key="2">
    <source>
        <dbReference type="ARBA" id="ARBA00023015"/>
    </source>
</evidence>
<evidence type="ECO:0000256" key="4">
    <source>
        <dbReference type="ARBA" id="ARBA00023163"/>
    </source>
</evidence>
<evidence type="ECO:0000256" key="5">
    <source>
        <dbReference type="ARBA" id="ARBA00023242"/>
    </source>
</evidence>
<dbReference type="PRINTS" id="PR00404">
    <property type="entry name" value="MADSDOMAIN"/>
</dbReference>
<keyword evidence="3" id="KW-0238">DNA-binding</keyword>
<dbReference type="GO" id="GO:0005634">
    <property type="term" value="C:nucleus"/>
    <property type="evidence" value="ECO:0007669"/>
    <property type="project" value="UniProtKB-SubCell"/>
</dbReference>
<name>A0AAU9RKE0_THLAR</name>
<evidence type="ECO:0000313" key="7">
    <source>
        <dbReference type="EMBL" id="CAH2044490.1"/>
    </source>
</evidence>
<dbReference type="GO" id="GO:0046983">
    <property type="term" value="F:protein dimerization activity"/>
    <property type="evidence" value="ECO:0007669"/>
    <property type="project" value="InterPro"/>
</dbReference>
<dbReference type="PROSITE" id="PS50066">
    <property type="entry name" value="MADS_BOX_2"/>
    <property type="match status" value="1"/>
</dbReference>
<dbReference type="EMBL" id="OU466858">
    <property type="protein sequence ID" value="CAH2044490.1"/>
    <property type="molecule type" value="Genomic_DNA"/>
</dbReference>
<keyword evidence="8" id="KW-1185">Reference proteome</keyword>
<dbReference type="InterPro" id="IPR002100">
    <property type="entry name" value="TF_MADSbox"/>
</dbReference>
<dbReference type="FunFam" id="3.40.1810.10:FF:000024">
    <property type="entry name" value="Agamous-like MADS-box protein AGL80"/>
    <property type="match status" value="1"/>
</dbReference>
<organism evidence="7 8">
    <name type="scientific">Thlaspi arvense</name>
    <name type="common">Field penny-cress</name>
    <dbReference type="NCBI Taxonomy" id="13288"/>
    <lineage>
        <taxon>Eukaryota</taxon>
        <taxon>Viridiplantae</taxon>
        <taxon>Streptophyta</taxon>
        <taxon>Embryophyta</taxon>
        <taxon>Tracheophyta</taxon>
        <taxon>Spermatophyta</taxon>
        <taxon>Magnoliopsida</taxon>
        <taxon>eudicotyledons</taxon>
        <taxon>Gunneridae</taxon>
        <taxon>Pentapetalae</taxon>
        <taxon>rosids</taxon>
        <taxon>malvids</taxon>
        <taxon>Brassicales</taxon>
        <taxon>Brassicaceae</taxon>
        <taxon>Thlaspideae</taxon>
        <taxon>Thlaspi</taxon>
    </lineage>
</organism>
<dbReference type="AlphaFoldDB" id="A0AAU9RKE0"/>
<dbReference type="InterPro" id="IPR033897">
    <property type="entry name" value="SRF-like_MADS-box"/>
</dbReference>
<gene>
    <name evidence="7" type="ORF">TAV2_LOCUS7309</name>
</gene>
<dbReference type="GO" id="GO:0000978">
    <property type="term" value="F:RNA polymerase II cis-regulatory region sequence-specific DNA binding"/>
    <property type="evidence" value="ECO:0007669"/>
    <property type="project" value="TreeGrafter"/>
</dbReference>
<accession>A0AAU9RKE0</accession>
<evidence type="ECO:0000256" key="3">
    <source>
        <dbReference type="ARBA" id="ARBA00023125"/>
    </source>
</evidence>
<dbReference type="InterPro" id="IPR036879">
    <property type="entry name" value="TF_MADSbox_sf"/>
</dbReference>
<dbReference type="SUPFAM" id="SSF55455">
    <property type="entry name" value="SRF-like"/>
    <property type="match status" value="1"/>
</dbReference>
<dbReference type="GO" id="GO:0045944">
    <property type="term" value="P:positive regulation of transcription by RNA polymerase II"/>
    <property type="evidence" value="ECO:0007669"/>
    <property type="project" value="InterPro"/>
</dbReference>
<dbReference type="PANTHER" id="PTHR11945:SF534">
    <property type="entry name" value="MYOCYTE-SPECIFIC ENHANCER FACTOR 2"/>
    <property type="match status" value="1"/>
</dbReference>
<dbReference type="Gene3D" id="3.40.1810.10">
    <property type="entry name" value="Transcription factor, MADS-box"/>
    <property type="match status" value="1"/>
</dbReference>
<sequence>MRSKVKLSLIANETARRTTFKKRKRGIMKKINELTTLCGVEACAVVFSQFDPNPEVWPSTVGAQEVYSRFLDMPVLDRTKKMLDHKSFLWERIKKAQEQTKKIYSDNREAEVREFMFECLAGRKTVENQNYDPRDLRDLTSCIENYDKAVDRRIEVLKRNGESSSLVPVADAAPPLVADADADAHAAAAAETARTRLYDRIRQYHNMEMQQIQNLRGQVTYQSHANSYDHIHQNMIQQEPVHDYQAPVSFYGENQYRFFGMDPNQLVNQYPNQQQSFMDQLMMAHHGLMESVEERASGTYMDGNYYRYQQPPTTGHMPSITTATGYMPSITTVATGHMPSISTPTSTTDITAASATTPTTDDTADASAVNINNNVWPTRFGFE</sequence>
<proteinExistence type="predicted"/>
<keyword evidence="4" id="KW-0804">Transcription</keyword>